<dbReference type="Proteomes" id="UP000761534">
    <property type="component" value="Unassembled WGS sequence"/>
</dbReference>
<dbReference type="EMBL" id="SWFS01000264">
    <property type="protein sequence ID" value="KAA8912124.1"/>
    <property type="molecule type" value="Genomic_DNA"/>
</dbReference>
<gene>
    <name evidence="7" type="ORF">TRICI_003589</name>
</gene>
<evidence type="ECO:0000313" key="8">
    <source>
        <dbReference type="Proteomes" id="UP000761534"/>
    </source>
</evidence>
<feature type="region of interest" description="Disordered" evidence="5">
    <location>
        <begin position="435"/>
        <end position="497"/>
    </location>
</feature>
<evidence type="ECO:0000256" key="5">
    <source>
        <dbReference type="SAM" id="MobiDB-lite"/>
    </source>
</evidence>
<feature type="compositionally biased region" description="Polar residues" evidence="5">
    <location>
        <begin position="127"/>
        <end position="136"/>
    </location>
</feature>
<keyword evidence="8" id="KW-1185">Reference proteome</keyword>
<proteinExistence type="predicted"/>
<keyword evidence="2" id="KW-0805">Transcription regulation</keyword>
<dbReference type="AlphaFoldDB" id="A0A642V2S7"/>
<evidence type="ECO:0000313" key="7">
    <source>
        <dbReference type="EMBL" id="KAA8912124.1"/>
    </source>
</evidence>
<keyword evidence="3" id="KW-0804">Transcription</keyword>
<evidence type="ECO:0000256" key="4">
    <source>
        <dbReference type="ARBA" id="ARBA00023242"/>
    </source>
</evidence>
<comment type="caution">
    <text evidence="7">The sequence shown here is derived from an EMBL/GenBank/DDBJ whole genome shotgun (WGS) entry which is preliminary data.</text>
</comment>
<reference evidence="7" key="1">
    <citation type="journal article" date="2019" name="G3 (Bethesda)">
        <title>Genome Assemblies of Two Rare Opportunistic Yeast Pathogens: Diutina rugosa (syn. Candida rugosa) and Trichomonascus ciferrii (syn. Candida ciferrii).</title>
        <authorList>
            <person name="Mixao V."/>
            <person name="Saus E."/>
            <person name="Hansen A.P."/>
            <person name="Lass-Florl C."/>
            <person name="Gabaldon T."/>
        </authorList>
    </citation>
    <scope>NUCLEOTIDE SEQUENCE</scope>
    <source>
        <strain evidence="7">CBS 4856</strain>
    </source>
</reference>
<keyword evidence="4" id="KW-0539">Nucleus</keyword>
<dbReference type="InterPro" id="IPR036128">
    <property type="entry name" value="Plus3-like_sf"/>
</dbReference>
<evidence type="ECO:0000256" key="3">
    <source>
        <dbReference type="ARBA" id="ARBA00023163"/>
    </source>
</evidence>
<dbReference type="GO" id="GO:0016593">
    <property type="term" value="C:Cdc73/Paf1 complex"/>
    <property type="evidence" value="ECO:0007669"/>
    <property type="project" value="TreeGrafter"/>
</dbReference>
<evidence type="ECO:0000259" key="6">
    <source>
        <dbReference type="PROSITE" id="PS51360"/>
    </source>
</evidence>
<dbReference type="SUPFAM" id="SSF159042">
    <property type="entry name" value="Plus3-like"/>
    <property type="match status" value="1"/>
</dbReference>
<protein>
    <recommendedName>
        <fullName evidence="6">Plus3 domain-containing protein</fullName>
    </recommendedName>
</protein>
<feature type="compositionally biased region" description="Basic and acidic residues" evidence="5">
    <location>
        <begin position="65"/>
        <end position="121"/>
    </location>
</feature>
<name>A0A642V2S7_9ASCO</name>
<feature type="compositionally biased region" description="Acidic residues" evidence="5">
    <location>
        <begin position="158"/>
        <end position="177"/>
    </location>
</feature>
<dbReference type="PANTHER" id="PTHR13115">
    <property type="entry name" value="RNA POLYMERASE-ASSOCIATED PROTEIN RTF1 HOMOLOG"/>
    <property type="match status" value="1"/>
</dbReference>
<dbReference type="SMART" id="SM00719">
    <property type="entry name" value="Plus3"/>
    <property type="match status" value="1"/>
</dbReference>
<feature type="compositionally biased region" description="Basic and acidic residues" evidence="5">
    <location>
        <begin position="22"/>
        <end position="36"/>
    </location>
</feature>
<dbReference type="GO" id="GO:1990269">
    <property type="term" value="F:RNA polymerase II C-terminal domain phosphoserine binding"/>
    <property type="evidence" value="ECO:0007669"/>
    <property type="project" value="TreeGrafter"/>
</dbReference>
<evidence type="ECO:0000256" key="2">
    <source>
        <dbReference type="ARBA" id="ARBA00023015"/>
    </source>
</evidence>
<dbReference type="PANTHER" id="PTHR13115:SF8">
    <property type="entry name" value="RNA POLYMERASE-ASSOCIATED PROTEIN RTF1 HOMOLOG"/>
    <property type="match status" value="1"/>
</dbReference>
<dbReference type="GO" id="GO:0003677">
    <property type="term" value="F:DNA binding"/>
    <property type="evidence" value="ECO:0007669"/>
    <property type="project" value="InterPro"/>
</dbReference>
<dbReference type="InterPro" id="IPR004343">
    <property type="entry name" value="Plus-3_dom"/>
</dbReference>
<accession>A0A642V2S7</accession>
<feature type="domain" description="Plus3" evidence="6">
    <location>
        <begin position="203"/>
        <end position="336"/>
    </location>
</feature>
<feature type="compositionally biased region" description="Basic and acidic residues" evidence="5">
    <location>
        <begin position="468"/>
        <end position="494"/>
    </location>
</feature>
<dbReference type="PROSITE" id="PS51360">
    <property type="entry name" value="PLUS3"/>
    <property type="match status" value="1"/>
</dbReference>
<dbReference type="Gene3D" id="3.90.70.200">
    <property type="entry name" value="Plus-3 domain"/>
    <property type="match status" value="1"/>
</dbReference>
<sequence>MSDSDEDLLALAGAGDEETEEETKPMKDSKKRSRDESSDEDGGMGDDDDDDDDEEMFVNPYPLEGKYKDAKDKAYIEGLPEIEREEILFERGEEMEKYRQKGELARRVRERRQQEKALEKKTKQRSARSTGGKSSQLSELKKRRQEKESRSRRRQEGYDDSDEQASDYDDGEEEGSGEEGSAYGDEEDEERVEWAESKEPKRSLEVNDLNKIRFGKTLLAKYCHYPGFEDAIVGSFVRVNIGYDHETQSNTYRVCVVKGLQETQKPYTFLNRTVDAMLLVAHGRSERAFEMGICSDQPITDKEFDRWKRTMEEQDLSLPSVKKIDRKYKELVELQNHQLTSEEVNEMIKKRQKFSGASVGANAVIEKSMLQQQRVIAMEKGDFAEVEKVDERLDNLERVIQRNQKQTGETEMDKLAKVNERNRRINLERVRRAEAQANENRRKAAAMGNSAADPFSRLRTRSKIFYETNKKPSEPAEQKKEDDKTNDEQQEQTRKKLMAKKKLSRVDDLIANLDIQLEIEV</sequence>
<feature type="compositionally biased region" description="Basic and acidic residues" evidence="5">
    <location>
        <begin position="145"/>
        <end position="157"/>
    </location>
</feature>
<dbReference type="Pfam" id="PF03126">
    <property type="entry name" value="Plus-3"/>
    <property type="match status" value="1"/>
</dbReference>
<evidence type="ECO:0000256" key="1">
    <source>
        <dbReference type="ARBA" id="ARBA00004123"/>
    </source>
</evidence>
<feature type="region of interest" description="Disordered" evidence="5">
    <location>
        <begin position="1"/>
        <end position="200"/>
    </location>
</feature>
<organism evidence="7 8">
    <name type="scientific">Trichomonascus ciferrii</name>
    <dbReference type="NCBI Taxonomy" id="44093"/>
    <lineage>
        <taxon>Eukaryota</taxon>
        <taxon>Fungi</taxon>
        <taxon>Dikarya</taxon>
        <taxon>Ascomycota</taxon>
        <taxon>Saccharomycotina</taxon>
        <taxon>Dipodascomycetes</taxon>
        <taxon>Dipodascales</taxon>
        <taxon>Trichomonascaceae</taxon>
        <taxon>Trichomonascus</taxon>
        <taxon>Trichomonascus ciferrii complex</taxon>
    </lineage>
</organism>
<comment type="subcellular location">
    <subcellularLocation>
        <location evidence="1">Nucleus</location>
    </subcellularLocation>
</comment>
<dbReference type="VEuPathDB" id="FungiDB:TRICI_003589"/>
<dbReference type="OrthoDB" id="166375at2759"/>
<feature type="compositionally biased region" description="Acidic residues" evidence="5">
    <location>
        <begin position="37"/>
        <end position="56"/>
    </location>
</feature>